<evidence type="ECO:0000256" key="3">
    <source>
        <dbReference type="ARBA" id="ARBA00022692"/>
    </source>
</evidence>
<keyword evidence="8" id="KW-1185">Reference proteome</keyword>
<keyword evidence="3 7" id="KW-0812">Transmembrane</keyword>
<dbReference type="Pfam" id="PF00854">
    <property type="entry name" value="PTR2"/>
    <property type="match status" value="1"/>
</dbReference>
<evidence type="ECO:0000256" key="5">
    <source>
        <dbReference type="ARBA" id="ARBA00022989"/>
    </source>
</evidence>
<feature type="transmembrane region" description="Helical" evidence="7">
    <location>
        <begin position="259"/>
        <end position="279"/>
    </location>
</feature>
<evidence type="ECO:0000256" key="1">
    <source>
        <dbReference type="ARBA" id="ARBA00004141"/>
    </source>
</evidence>
<dbReference type="GeneID" id="131805988"/>
<dbReference type="PANTHER" id="PTHR11654">
    <property type="entry name" value="OLIGOPEPTIDE TRANSPORTER-RELATED"/>
    <property type="match status" value="1"/>
</dbReference>
<reference evidence="9" key="1">
    <citation type="submission" date="2025-08" db="UniProtKB">
        <authorList>
            <consortium name="RefSeq"/>
        </authorList>
    </citation>
    <scope>IDENTIFICATION</scope>
    <source>
        <strain evidence="9">Aabys</strain>
        <tissue evidence="9">Whole body</tissue>
    </source>
</reference>
<keyword evidence="4" id="KW-0571">Peptide transport</keyword>
<dbReference type="InterPro" id="IPR036259">
    <property type="entry name" value="MFS_trans_sf"/>
</dbReference>
<evidence type="ECO:0000256" key="2">
    <source>
        <dbReference type="ARBA" id="ARBA00005982"/>
    </source>
</evidence>
<comment type="subcellular location">
    <subcellularLocation>
        <location evidence="1">Membrane</location>
        <topology evidence="1">Multi-pass membrane protein</topology>
    </subcellularLocation>
</comment>
<evidence type="ECO:0000313" key="8">
    <source>
        <dbReference type="Proteomes" id="UP001652621"/>
    </source>
</evidence>
<keyword evidence="6 7" id="KW-0472">Membrane</keyword>
<dbReference type="Proteomes" id="UP001652621">
    <property type="component" value="Unplaced"/>
</dbReference>
<proteinExistence type="inferred from homology"/>
<keyword evidence="4" id="KW-0813">Transport</keyword>
<organism evidence="8 9">
    <name type="scientific">Musca domestica</name>
    <name type="common">House fly</name>
    <dbReference type="NCBI Taxonomy" id="7370"/>
    <lineage>
        <taxon>Eukaryota</taxon>
        <taxon>Metazoa</taxon>
        <taxon>Ecdysozoa</taxon>
        <taxon>Arthropoda</taxon>
        <taxon>Hexapoda</taxon>
        <taxon>Insecta</taxon>
        <taxon>Pterygota</taxon>
        <taxon>Neoptera</taxon>
        <taxon>Endopterygota</taxon>
        <taxon>Diptera</taxon>
        <taxon>Brachycera</taxon>
        <taxon>Muscomorpha</taxon>
        <taxon>Muscoidea</taxon>
        <taxon>Muscidae</taxon>
        <taxon>Musca</taxon>
    </lineage>
</organism>
<dbReference type="RefSeq" id="XP_058985807.1">
    <property type="nucleotide sequence ID" value="XM_059129824.1"/>
</dbReference>
<evidence type="ECO:0000256" key="4">
    <source>
        <dbReference type="ARBA" id="ARBA00022856"/>
    </source>
</evidence>
<dbReference type="Gene3D" id="1.20.1250.20">
    <property type="entry name" value="MFS general substrate transporter like domains"/>
    <property type="match status" value="1"/>
</dbReference>
<name>A0ABM3VJ26_MUSDO</name>
<accession>A0ABM3VJ26</accession>
<protein>
    <submittedName>
        <fullName evidence="9">Peptide transporter family 1-like</fullName>
    </submittedName>
</protein>
<keyword evidence="5 7" id="KW-1133">Transmembrane helix</keyword>
<evidence type="ECO:0000313" key="9">
    <source>
        <dbReference type="RefSeq" id="XP_058985807.1"/>
    </source>
</evidence>
<feature type="transmembrane region" description="Helical" evidence="7">
    <location>
        <begin position="291"/>
        <end position="308"/>
    </location>
</feature>
<sequence length="317" mass="36013">MLYGYWFLLIHYPTNLDIIKKTYPVQPSEGYIQLRIFNGIPDCSYTLGSNLTGYERISINGLGLGYEKFIYIENKTLPLKYTVQEQTGCPKLPGGTFTFKEKLAYSIFLQNKILPQSAHVYLEEMEKSNKANPLVRNLANINPDSTIVWKSHKTGDIESTKKANNREIIELRATTYDVLIDNVKVHEVTLRHGGVYSLVMGIDEHDTTVTQLAEVIKANSMSILWLIPQYVVMTLGEVMFSVTGLEFSYSQSPVTMKSVLQACWLLTVAFGNVIVVIVAEAKIFKSQANEFFLFAGLMFADMIVFIRYKTLNHKEIF</sequence>
<keyword evidence="4" id="KW-0653">Protein transport</keyword>
<evidence type="ECO:0000256" key="6">
    <source>
        <dbReference type="ARBA" id="ARBA00023136"/>
    </source>
</evidence>
<feature type="transmembrane region" description="Helical" evidence="7">
    <location>
        <begin position="223"/>
        <end position="247"/>
    </location>
</feature>
<evidence type="ECO:0000256" key="7">
    <source>
        <dbReference type="SAM" id="Phobius"/>
    </source>
</evidence>
<comment type="similarity">
    <text evidence="2">Belongs to the major facilitator superfamily. Proton-dependent oligopeptide transporter (POT/PTR) (TC 2.A.17) family.</text>
</comment>
<dbReference type="InterPro" id="IPR000109">
    <property type="entry name" value="POT_fam"/>
</dbReference>
<gene>
    <name evidence="9" type="primary">LOC131805988</name>
</gene>